<sequence>MAAPAEGDGLSSLGTDGGGATYNSVSGDAVVVGPLLMAQHIEGIQLPPAAPAAPPCQGPPPTRVFVNRTEELAGLRDAALALAADPEPGVVMVVGVGGVGKTQLVAQAVRRELAQLFPDGRLYVDLEDHRRDGAVDLAAVLGGFLRALGVHKDYVPGRLAERTALFRSVAAPLRLLVKVDNVQHAPEARALVPPQGLLVVTGRRALPSLLMDGAVLIDVAPLDDRAGTELVRRWYADADEGTATDVVRLCAGHPLALRAAVEWLAARPQLTLDDVVRDLTAGRYGTGDDGAREAMGVAMGASGGPAQDGVGASGGPAQDGVGEAVDAVLDAVVAEVSDDTRHLYDLFGVLPGTTATADLLRAVGATRVDAGLGELLSSRLAVLVESADRPQRYRLHDVVRAHARQCARALPEERRRSLLRLVVDFYADAAAHGDALVLGARFRIQPPPVRPLAELGAKEALFTGSADALEWLDAERDNLQAVIRVAADEGWHQEVWRLCESLWALYHSRKHLADCVESGLLGIEAAQHEARPDVEIRMRNQVARAAYELGDLDRAESQLDAAAGLLELAGDPRLSGVVWESRGLIALARGRSEESPHAMGERAEEARQLFERALAANRAVPDPHGVVVQSYNVAQALVAGERWTDALGVLDEAAEVARTTGDEPMLPRIDLVRAQSFVGLGSLDRAVAATVAAADRAASLKQFAKLDQALELLAALADRAEDRPLRAACEEKLRELRRNMGLEPPAAPPA</sequence>
<dbReference type="SUPFAM" id="SSF52540">
    <property type="entry name" value="P-loop containing nucleoside triphosphate hydrolases"/>
    <property type="match status" value="1"/>
</dbReference>
<proteinExistence type="predicted"/>
<dbReference type="eggNOG" id="COG3903">
    <property type="taxonomic scope" value="Bacteria"/>
</dbReference>
<dbReference type="InterPro" id="IPR011990">
    <property type="entry name" value="TPR-like_helical_dom_sf"/>
</dbReference>
<dbReference type="PANTHER" id="PTHR47691">
    <property type="entry name" value="REGULATOR-RELATED"/>
    <property type="match status" value="1"/>
</dbReference>
<protein>
    <recommendedName>
        <fullName evidence="3">NB-ARC domain-containing protein</fullName>
    </recommendedName>
</protein>
<dbReference type="AlphaFoldDB" id="N0D270"/>
<evidence type="ECO:0000313" key="1">
    <source>
        <dbReference type="EMBL" id="AGK81289.1"/>
    </source>
</evidence>
<reference evidence="1 2" key="1">
    <citation type="submission" date="2013-04" db="EMBL/GenBank/DDBJ databases">
        <title>Complete genome sequence of Streptomyces fulvissimus.</title>
        <authorList>
            <person name="Myronovskyi M."/>
            <person name="Tokovenko B."/>
            <person name="Manderscheid N."/>
            <person name="Petzke L."/>
            <person name="Luzhetskyy A."/>
        </authorList>
    </citation>
    <scope>NUCLEOTIDE SEQUENCE [LARGE SCALE GENOMIC DNA]</scope>
    <source>
        <strain evidence="1 2">DSM 40593</strain>
    </source>
</reference>
<dbReference type="PATRIC" id="fig|1303692.3.peg.6447"/>
<name>N0D270_STRMI</name>
<dbReference type="Gene3D" id="1.25.40.10">
    <property type="entry name" value="Tetratricopeptide repeat domain"/>
    <property type="match status" value="1"/>
</dbReference>
<dbReference type="KEGG" id="sfi:SFUL_6407"/>
<organism evidence="1 2">
    <name type="scientific">Streptomyces microflavus DSM 40593</name>
    <dbReference type="NCBI Taxonomy" id="1303692"/>
    <lineage>
        <taxon>Bacteria</taxon>
        <taxon>Bacillati</taxon>
        <taxon>Actinomycetota</taxon>
        <taxon>Actinomycetes</taxon>
        <taxon>Kitasatosporales</taxon>
        <taxon>Streptomycetaceae</taxon>
        <taxon>Streptomyces</taxon>
    </lineage>
</organism>
<gene>
    <name evidence="1" type="ORF">SFUL_6407</name>
</gene>
<evidence type="ECO:0000313" key="2">
    <source>
        <dbReference type="Proteomes" id="UP000013304"/>
    </source>
</evidence>
<dbReference type="SUPFAM" id="SSF48452">
    <property type="entry name" value="TPR-like"/>
    <property type="match status" value="1"/>
</dbReference>
<dbReference type="InterPro" id="IPR027417">
    <property type="entry name" value="P-loop_NTPase"/>
</dbReference>
<dbReference type="Gene3D" id="3.40.50.300">
    <property type="entry name" value="P-loop containing nucleotide triphosphate hydrolases"/>
    <property type="match status" value="1"/>
</dbReference>
<dbReference type="PANTHER" id="PTHR47691:SF3">
    <property type="entry name" value="HTH-TYPE TRANSCRIPTIONAL REGULATOR RV0890C-RELATED"/>
    <property type="match status" value="1"/>
</dbReference>
<accession>N0D270</accession>
<dbReference type="HOGENOM" id="CLU_004665_2_1_11"/>
<evidence type="ECO:0008006" key="3">
    <source>
        <dbReference type="Google" id="ProtNLM"/>
    </source>
</evidence>
<dbReference type="Proteomes" id="UP000013304">
    <property type="component" value="Chromosome"/>
</dbReference>
<dbReference type="EMBL" id="CP005080">
    <property type="protein sequence ID" value="AGK81289.1"/>
    <property type="molecule type" value="Genomic_DNA"/>
</dbReference>